<sequence>MKFKKIILSLLLVILVLGFAACSNGENNDMSSSNEGDSDSEMNHSSMNHSSSGDLPEGLQEKENPTYPVGNKVIIEADHMEGMKGAEATISGAYDTTAYVISYNPTTGGEKVANHKWVIQEELEGAETDTIESGTEVILNADHMEGMDGAKATIESAKKTTVYMVDFTPTTGGEEVKNHKWLIDDELSPAE</sequence>
<dbReference type="Pfam" id="PF07563">
    <property type="entry name" value="DUF1541"/>
    <property type="match status" value="2"/>
</dbReference>
<feature type="domain" description="DUF1541" evidence="3">
    <location>
        <begin position="133"/>
        <end position="183"/>
    </location>
</feature>
<feature type="compositionally biased region" description="Low complexity" evidence="1">
    <location>
        <begin position="43"/>
        <end position="52"/>
    </location>
</feature>
<accession>A0ABX4H2S6</accession>
<keyword evidence="2" id="KW-0732">Signal</keyword>
<dbReference type="EMBL" id="NPBJ01000003">
    <property type="protein sequence ID" value="PAE01442.1"/>
    <property type="molecule type" value="Genomic_DNA"/>
</dbReference>
<gene>
    <name evidence="4" type="ORF">CHH48_01445</name>
</gene>
<evidence type="ECO:0000313" key="5">
    <source>
        <dbReference type="Proteomes" id="UP000216852"/>
    </source>
</evidence>
<comment type="caution">
    <text evidence="4">The sequence shown here is derived from an EMBL/GenBank/DDBJ whole genome shotgun (WGS) entry which is preliminary data.</text>
</comment>
<evidence type="ECO:0000259" key="3">
    <source>
        <dbReference type="Pfam" id="PF07563"/>
    </source>
</evidence>
<keyword evidence="5" id="KW-1185">Reference proteome</keyword>
<organism evidence="4 5">
    <name type="scientific">Terribacillus saccharophilus</name>
    <dbReference type="NCBI Taxonomy" id="361277"/>
    <lineage>
        <taxon>Bacteria</taxon>
        <taxon>Bacillati</taxon>
        <taxon>Bacillota</taxon>
        <taxon>Bacilli</taxon>
        <taxon>Bacillales</taxon>
        <taxon>Bacillaceae</taxon>
        <taxon>Terribacillus</taxon>
    </lineage>
</organism>
<evidence type="ECO:0000256" key="2">
    <source>
        <dbReference type="SAM" id="SignalP"/>
    </source>
</evidence>
<dbReference type="RefSeq" id="WP_095217578.1">
    <property type="nucleotide sequence ID" value="NZ_NPBJ01000003.1"/>
</dbReference>
<feature type="chain" id="PRO_5045422561" description="DUF1541 domain-containing protein" evidence="2">
    <location>
        <begin position="21"/>
        <end position="191"/>
    </location>
</feature>
<dbReference type="Proteomes" id="UP000216852">
    <property type="component" value="Unassembled WGS sequence"/>
</dbReference>
<feature type="region of interest" description="Disordered" evidence="1">
    <location>
        <begin position="26"/>
        <end position="66"/>
    </location>
</feature>
<dbReference type="Gene3D" id="2.30.30.1210">
    <property type="entry name" value="Domain of unknown function DUF1541"/>
    <property type="match status" value="1"/>
</dbReference>
<name>A0ABX4H2S6_9BACI</name>
<feature type="signal peptide" evidence="2">
    <location>
        <begin position="1"/>
        <end position="20"/>
    </location>
</feature>
<feature type="compositionally biased region" description="Polar residues" evidence="1">
    <location>
        <begin position="26"/>
        <end position="35"/>
    </location>
</feature>
<evidence type="ECO:0000256" key="1">
    <source>
        <dbReference type="SAM" id="MobiDB-lite"/>
    </source>
</evidence>
<evidence type="ECO:0000313" key="4">
    <source>
        <dbReference type="EMBL" id="PAE01442.1"/>
    </source>
</evidence>
<proteinExistence type="predicted"/>
<dbReference type="PROSITE" id="PS51257">
    <property type="entry name" value="PROKAR_LIPOPROTEIN"/>
    <property type="match status" value="1"/>
</dbReference>
<protein>
    <recommendedName>
        <fullName evidence="3">DUF1541 domain-containing protein</fullName>
    </recommendedName>
</protein>
<reference evidence="4 5" key="1">
    <citation type="submission" date="2017-07" db="EMBL/GenBank/DDBJ databases">
        <title>Isolation and whole genome analysis of endospore-forming bacteria from heroin.</title>
        <authorList>
            <person name="Kalinowski J."/>
            <person name="Ahrens B."/>
            <person name="Al-Dilaimi A."/>
            <person name="Winkler A."/>
            <person name="Wibberg D."/>
            <person name="Schleenbecker U."/>
            <person name="Ruckert C."/>
            <person name="Wolfel R."/>
            <person name="Grass G."/>
        </authorList>
    </citation>
    <scope>NUCLEOTIDE SEQUENCE [LARGE SCALE GENOMIC DNA]</scope>
    <source>
        <strain evidence="4 5">7517-1</strain>
    </source>
</reference>
<feature type="domain" description="DUF1541" evidence="3">
    <location>
        <begin position="69"/>
        <end position="120"/>
    </location>
</feature>
<dbReference type="InterPro" id="IPR011438">
    <property type="entry name" value="DUF1541"/>
</dbReference>